<sequence length="199" mass="22147">MTDIRRFFKRQRVSDEGLSSSRAEESSVTCDSVAPLDQSDADFHQRTVAEVVDSMKGTPSSGSFIVRAFTNYKKLHEACRDHVKSQWHQEAMAASQNFMDVLTGKQLPIVQQLNRSLQDQAERNRLKLFPIVSTIIFCATHDMLIRGKQSGSGVFNDLLDFRVGAGDICLQEHFASGAGNAKYTSVRVQNEIITICATS</sequence>
<name>A0A9J6FG33_HAELO</name>
<comment type="caution">
    <text evidence="1">The sequence shown here is derived from an EMBL/GenBank/DDBJ whole genome shotgun (WGS) entry which is preliminary data.</text>
</comment>
<dbReference type="Proteomes" id="UP000821853">
    <property type="component" value="Chromosome 1"/>
</dbReference>
<evidence type="ECO:0000313" key="1">
    <source>
        <dbReference type="EMBL" id="KAH9361353.1"/>
    </source>
</evidence>
<accession>A0A9J6FG33</accession>
<reference evidence="1 2" key="1">
    <citation type="journal article" date="2020" name="Cell">
        <title>Large-Scale Comparative Analyses of Tick Genomes Elucidate Their Genetic Diversity and Vector Capacities.</title>
        <authorList>
            <consortium name="Tick Genome and Microbiome Consortium (TIGMIC)"/>
            <person name="Jia N."/>
            <person name="Wang J."/>
            <person name="Shi W."/>
            <person name="Du L."/>
            <person name="Sun Y."/>
            <person name="Zhan W."/>
            <person name="Jiang J.F."/>
            <person name="Wang Q."/>
            <person name="Zhang B."/>
            <person name="Ji P."/>
            <person name="Bell-Sakyi L."/>
            <person name="Cui X.M."/>
            <person name="Yuan T.T."/>
            <person name="Jiang B.G."/>
            <person name="Yang W.F."/>
            <person name="Lam T.T."/>
            <person name="Chang Q.C."/>
            <person name="Ding S.J."/>
            <person name="Wang X.J."/>
            <person name="Zhu J.G."/>
            <person name="Ruan X.D."/>
            <person name="Zhao L."/>
            <person name="Wei J.T."/>
            <person name="Ye R.Z."/>
            <person name="Que T.C."/>
            <person name="Du C.H."/>
            <person name="Zhou Y.H."/>
            <person name="Cheng J.X."/>
            <person name="Dai P.F."/>
            <person name="Guo W.B."/>
            <person name="Han X.H."/>
            <person name="Huang E.J."/>
            <person name="Li L.F."/>
            <person name="Wei W."/>
            <person name="Gao Y.C."/>
            <person name="Liu J.Z."/>
            <person name="Shao H.Z."/>
            <person name="Wang X."/>
            <person name="Wang C.C."/>
            <person name="Yang T.C."/>
            <person name="Huo Q.B."/>
            <person name="Li W."/>
            <person name="Chen H.Y."/>
            <person name="Chen S.E."/>
            <person name="Zhou L.G."/>
            <person name="Ni X.B."/>
            <person name="Tian J.H."/>
            <person name="Sheng Y."/>
            <person name="Liu T."/>
            <person name="Pan Y.S."/>
            <person name="Xia L.Y."/>
            <person name="Li J."/>
            <person name="Zhao F."/>
            <person name="Cao W.C."/>
        </authorList>
    </citation>
    <scope>NUCLEOTIDE SEQUENCE [LARGE SCALE GENOMIC DNA]</scope>
    <source>
        <strain evidence="1">HaeL-2018</strain>
    </source>
</reference>
<dbReference type="VEuPathDB" id="VectorBase:HLOH_049271"/>
<protein>
    <submittedName>
        <fullName evidence="1">Uncharacterized protein</fullName>
    </submittedName>
</protein>
<dbReference type="EMBL" id="JABSTR010000001">
    <property type="protein sequence ID" value="KAH9361353.1"/>
    <property type="molecule type" value="Genomic_DNA"/>
</dbReference>
<proteinExistence type="predicted"/>
<gene>
    <name evidence="1" type="ORF">HPB48_006915</name>
</gene>
<evidence type="ECO:0000313" key="2">
    <source>
        <dbReference type="Proteomes" id="UP000821853"/>
    </source>
</evidence>
<organism evidence="1 2">
    <name type="scientific">Haemaphysalis longicornis</name>
    <name type="common">Bush tick</name>
    <dbReference type="NCBI Taxonomy" id="44386"/>
    <lineage>
        <taxon>Eukaryota</taxon>
        <taxon>Metazoa</taxon>
        <taxon>Ecdysozoa</taxon>
        <taxon>Arthropoda</taxon>
        <taxon>Chelicerata</taxon>
        <taxon>Arachnida</taxon>
        <taxon>Acari</taxon>
        <taxon>Parasitiformes</taxon>
        <taxon>Ixodida</taxon>
        <taxon>Ixodoidea</taxon>
        <taxon>Ixodidae</taxon>
        <taxon>Haemaphysalinae</taxon>
        <taxon>Haemaphysalis</taxon>
    </lineage>
</organism>
<dbReference type="AlphaFoldDB" id="A0A9J6FG33"/>
<dbReference type="OMA" id="DICLQEH"/>
<keyword evidence="2" id="KW-1185">Reference proteome</keyword>
<dbReference type="OrthoDB" id="10566102at2759"/>